<proteinExistence type="predicted"/>
<keyword evidence="1" id="KW-0812">Transmembrane</keyword>
<evidence type="ECO:0000313" key="2">
    <source>
        <dbReference type="EMBL" id="EKE27447.1"/>
    </source>
</evidence>
<sequence length="170" mass="18533">TMPLQAIMTDVHTNVMIISLGIAEAIVVKALQTIVQLDEQFLVQLSSILLLSNFFIMKTSIFKYMISIGATTLITAGIVYAATISTVTTQTINSGDNIWPGWYQAVNDKLSDTTTIYQCPNTSPCDWGVNSCHGQVTTTPWTTCTKYRFITSCIADQIGIACPAIGKILK</sequence>
<evidence type="ECO:0000256" key="1">
    <source>
        <dbReference type="SAM" id="Phobius"/>
    </source>
</evidence>
<organism evidence="2">
    <name type="scientific">uncultured bacterium</name>
    <name type="common">gcode 4</name>
    <dbReference type="NCBI Taxonomy" id="1234023"/>
    <lineage>
        <taxon>Bacteria</taxon>
        <taxon>environmental samples</taxon>
    </lineage>
</organism>
<feature type="transmembrane region" description="Helical" evidence="1">
    <location>
        <begin position="64"/>
        <end position="83"/>
    </location>
</feature>
<dbReference type="EMBL" id="AMFJ01000480">
    <property type="protein sequence ID" value="EKE27447.1"/>
    <property type="molecule type" value="Genomic_DNA"/>
</dbReference>
<feature type="non-terminal residue" evidence="2">
    <location>
        <position position="1"/>
    </location>
</feature>
<name>K2FZW4_9BACT</name>
<keyword evidence="1" id="KW-1133">Transmembrane helix</keyword>
<dbReference type="AlphaFoldDB" id="K2FZW4"/>
<gene>
    <name evidence="2" type="ORF">ACD_3C00206G0009</name>
</gene>
<accession>K2FZW4</accession>
<comment type="caution">
    <text evidence="2">The sequence shown here is derived from an EMBL/GenBank/DDBJ whole genome shotgun (WGS) entry which is preliminary data.</text>
</comment>
<feature type="transmembrane region" description="Helical" evidence="1">
    <location>
        <begin position="41"/>
        <end position="57"/>
    </location>
</feature>
<protein>
    <submittedName>
        <fullName evidence="2">Uncharacterized protein</fullName>
    </submittedName>
</protein>
<keyword evidence="1" id="KW-0472">Membrane</keyword>
<reference evidence="2" key="1">
    <citation type="journal article" date="2012" name="Science">
        <title>Fermentation, hydrogen, and sulfur metabolism in multiple uncultivated bacterial phyla.</title>
        <authorList>
            <person name="Wrighton K.C."/>
            <person name="Thomas B.C."/>
            <person name="Sharon I."/>
            <person name="Miller C.S."/>
            <person name="Castelle C.J."/>
            <person name="VerBerkmoes N.C."/>
            <person name="Wilkins M.J."/>
            <person name="Hettich R.L."/>
            <person name="Lipton M.S."/>
            <person name="Williams K.H."/>
            <person name="Long P.E."/>
            <person name="Banfield J.F."/>
        </authorList>
    </citation>
    <scope>NUCLEOTIDE SEQUENCE [LARGE SCALE GENOMIC DNA]</scope>
</reference>
<feature type="transmembrane region" description="Helical" evidence="1">
    <location>
        <begin position="12"/>
        <end position="35"/>
    </location>
</feature>